<evidence type="ECO:0000313" key="3">
    <source>
        <dbReference type="Proteomes" id="UP001497444"/>
    </source>
</evidence>
<sequence length="75" mass="8280">MLPGILLSLLLLPVLGSVYQIGDSVPLARMEQFHGQQTSWLHQLGRHSPHFGVDTEVVKPIPKPSGFSDDDAYKI</sequence>
<dbReference type="EMBL" id="OZ020099">
    <property type="protein sequence ID" value="CAK9272618.1"/>
    <property type="molecule type" value="Genomic_DNA"/>
</dbReference>
<name>A0ABP0X0H9_9BRYO</name>
<reference evidence="2" key="1">
    <citation type="submission" date="2024-02" db="EMBL/GenBank/DDBJ databases">
        <authorList>
            <consortium name="ELIXIR-Norway"/>
            <consortium name="Elixir Norway"/>
        </authorList>
    </citation>
    <scope>NUCLEOTIDE SEQUENCE</scope>
</reference>
<evidence type="ECO:0000256" key="1">
    <source>
        <dbReference type="SAM" id="SignalP"/>
    </source>
</evidence>
<keyword evidence="3" id="KW-1185">Reference proteome</keyword>
<feature type="signal peptide" evidence="1">
    <location>
        <begin position="1"/>
        <end position="16"/>
    </location>
</feature>
<evidence type="ECO:0000313" key="2">
    <source>
        <dbReference type="EMBL" id="CAK9272618.1"/>
    </source>
</evidence>
<protein>
    <submittedName>
        <fullName evidence="2">Uncharacterized protein</fullName>
    </submittedName>
</protein>
<organism evidence="2 3">
    <name type="scientific">Sphagnum jensenii</name>
    <dbReference type="NCBI Taxonomy" id="128206"/>
    <lineage>
        <taxon>Eukaryota</taxon>
        <taxon>Viridiplantae</taxon>
        <taxon>Streptophyta</taxon>
        <taxon>Embryophyta</taxon>
        <taxon>Bryophyta</taxon>
        <taxon>Sphagnophytina</taxon>
        <taxon>Sphagnopsida</taxon>
        <taxon>Sphagnales</taxon>
        <taxon>Sphagnaceae</taxon>
        <taxon>Sphagnum</taxon>
    </lineage>
</organism>
<feature type="chain" id="PRO_5045745323" evidence="1">
    <location>
        <begin position="17"/>
        <end position="75"/>
    </location>
</feature>
<keyword evidence="1" id="KW-0732">Signal</keyword>
<accession>A0ABP0X0H9</accession>
<gene>
    <name evidence="2" type="ORF">CSSPJE1EN1_LOCUS18096</name>
</gene>
<dbReference type="Proteomes" id="UP001497444">
    <property type="component" value="Chromosome 4"/>
</dbReference>
<proteinExistence type="predicted"/>
<dbReference type="PANTHER" id="PTHR36768">
    <property type="entry name" value="ATP-DEPENDENT HELICASE/DEOXYRIBONUCLEASE SUBUNIT B"/>
    <property type="match status" value="1"/>
</dbReference>
<dbReference type="PANTHER" id="PTHR36768:SF1">
    <property type="entry name" value="ATP-DEPENDENT HELICASE_DEOXYRIBONUCLEASE SUBUNIT B"/>
    <property type="match status" value="1"/>
</dbReference>